<feature type="binding site" evidence="6">
    <location>
        <begin position="118"/>
        <end position="125"/>
    </location>
    <ligand>
        <name>ATP</name>
        <dbReference type="ChEBI" id="CHEBI:30616"/>
    </ligand>
</feature>
<dbReference type="STRING" id="1993.SAMN04489713_12482"/>
<dbReference type="PANTHER" id="PTHR42961:SF2">
    <property type="entry name" value="IRON-SULFUR PROTEIN NUBPL"/>
    <property type="match status" value="1"/>
</dbReference>
<protein>
    <recommendedName>
        <fullName evidence="6">Iron-sulfur cluster carrier protein</fullName>
    </recommendedName>
</protein>
<comment type="subunit">
    <text evidence="6">Homodimer.</text>
</comment>
<dbReference type="Gene3D" id="3.40.50.300">
    <property type="entry name" value="P-loop containing nucleotide triphosphate hydrolases"/>
    <property type="match status" value="1"/>
</dbReference>
<feature type="domain" description="MIP18 family-like" evidence="7">
    <location>
        <begin position="5"/>
        <end position="78"/>
    </location>
</feature>
<evidence type="ECO:0000259" key="7">
    <source>
        <dbReference type="Pfam" id="PF01883"/>
    </source>
</evidence>
<dbReference type="AlphaFoldDB" id="A0A1I5WQI4"/>
<dbReference type="SUPFAM" id="SSF117916">
    <property type="entry name" value="Fe-S cluster assembly (FSCA) domain-like"/>
    <property type="match status" value="1"/>
</dbReference>
<dbReference type="InterPro" id="IPR033756">
    <property type="entry name" value="YlxH/NBP35"/>
</dbReference>
<reference evidence="8 9" key="1">
    <citation type="submission" date="2016-10" db="EMBL/GenBank/DDBJ databases">
        <authorList>
            <person name="de Groot N.N."/>
        </authorList>
    </citation>
    <scope>NUCLEOTIDE SEQUENCE [LARGE SCALE GENOMIC DNA]</scope>
    <source>
        <strain evidence="8 9">DSM 43067</strain>
    </source>
</reference>
<dbReference type="PANTHER" id="PTHR42961">
    <property type="entry name" value="IRON-SULFUR PROTEIN NUBPL"/>
    <property type="match status" value="1"/>
</dbReference>
<keyword evidence="1 6" id="KW-0479">Metal-binding</keyword>
<keyword evidence="6" id="KW-0378">Hydrolase</keyword>
<keyword evidence="2 6" id="KW-0547">Nucleotide-binding</keyword>
<evidence type="ECO:0000313" key="9">
    <source>
        <dbReference type="Proteomes" id="UP000183413"/>
    </source>
</evidence>
<evidence type="ECO:0000256" key="4">
    <source>
        <dbReference type="ARBA" id="ARBA00023004"/>
    </source>
</evidence>
<dbReference type="GO" id="GO:0016887">
    <property type="term" value="F:ATP hydrolysis activity"/>
    <property type="evidence" value="ECO:0007669"/>
    <property type="project" value="UniProtKB-UniRule"/>
</dbReference>
<proteinExistence type="inferred from homology"/>
<dbReference type="InParanoid" id="A0A1I5WQI4"/>
<dbReference type="GO" id="GO:0140663">
    <property type="term" value="F:ATP-dependent FeS chaperone activity"/>
    <property type="evidence" value="ECO:0007669"/>
    <property type="project" value="InterPro"/>
</dbReference>
<dbReference type="InterPro" id="IPR019591">
    <property type="entry name" value="Mrp/NBP35_ATP-bd"/>
</dbReference>
<name>A0A1I5WQI4_9ACTN</name>
<dbReference type="Pfam" id="PF01883">
    <property type="entry name" value="FeS_assembly_P"/>
    <property type="match status" value="1"/>
</dbReference>
<dbReference type="InterPro" id="IPR002744">
    <property type="entry name" value="MIP18-like"/>
</dbReference>
<dbReference type="GO" id="GO:0046872">
    <property type="term" value="F:metal ion binding"/>
    <property type="evidence" value="ECO:0007669"/>
    <property type="project" value="UniProtKB-KW"/>
</dbReference>
<accession>A0A1I5WQI4</accession>
<evidence type="ECO:0000256" key="6">
    <source>
        <dbReference type="HAMAP-Rule" id="MF_02040"/>
    </source>
</evidence>
<dbReference type="GO" id="GO:0051539">
    <property type="term" value="F:4 iron, 4 sulfur cluster binding"/>
    <property type="evidence" value="ECO:0007669"/>
    <property type="project" value="TreeGrafter"/>
</dbReference>
<dbReference type="InterPro" id="IPR027417">
    <property type="entry name" value="P-loop_NTPase"/>
</dbReference>
<evidence type="ECO:0000256" key="1">
    <source>
        <dbReference type="ARBA" id="ARBA00022723"/>
    </source>
</evidence>
<keyword evidence="9" id="KW-1185">Reference proteome</keyword>
<dbReference type="EMBL" id="FOVH01000024">
    <property type="protein sequence ID" value="SFQ21970.1"/>
    <property type="molecule type" value="Genomic_DNA"/>
</dbReference>
<evidence type="ECO:0000256" key="3">
    <source>
        <dbReference type="ARBA" id="ARBA00022840"/>
    </source>
</evidence>
<dbReference type="GO" id="GO:0016226">
    <property type="term" value="P:iron-sulfur cluster assembly"/>
    <property type="evidence" value="ECO:0007669"/>
    <property type="project" value="InterPro"/>
</dbReference>
<dbReference type="GO" id="GO:0005524">
    <property type="term" value="F:ATP binding"/>
    <property type="evidence" value="ECO:0007669"/>
    <property type="project" value="UniProtKB-UniRule"/>
</dbReference>
<dbReference type="Proteomes" id="UP000183413">
    <property type="component" value="Unassembled WGS sequence"/>
</dbReference>
<dbReference type="HAMAP" id="MF_02040">
    <property type="entry name" value="Mrp_NBP35"/>
    <property type="match status" value="1"/>
</dbReference>
<evidence type="ECO:0000313" key="8">
    <source>
        <dbReference type="EMBL" id="SFQ21970.1"/>
    </source>
</evidence>
<gene>
    <name evidence="8" type="ORF">SAMN04489713_12482</name>
</gene>
<dbReference type="InterPro" id="IPR044304">
    <property type="entry name" value="NUBPL-like"/>
</dbReference>
<evidence type="ECO:0000256" key="5">
    <source>
        <dbReference type="ARBA" id="ARBA00023014"/>
    </source>
</evidence>
<dbReference type="Gene3D" id="3.30.300.130">
    <property type="entry name" value="Fe-S cluster assembly (FSCA)"/>
    <property type="match status" value="1"/>
</dbReference>
<comment type="similarity">
    <text evidence="6">Belongs to the Mrp/NBP35 ATP-binding proteins family.</text>
</comment>
<dbReference type="Pfam" id="PF10609">
    <property type="entry name" value="ParA"/>
    <property type="match status" value="1"/>
</dbReference>
<keyword evidence="4 6" id="KW-0408">Iron</keyword>
<keyword evidence="3 6" id="KW-0067">ATP-binding</keyword>
<dbReference type="RefSeq" id="WP_075024509.1">
    <property type="nucleotide sequence ID" value="NZ_FOVH01000024.1"/>
</dbReference>
<comment type="function">
    <text evidence="6">Binds and transfers iron-sulfur (Fe-S) clusters to target apoproteins. Can hydrolyze ATP.</text>
</comment>
<dbReference type="InterPro" id="IPR034904">
    <property type="entry name" value="FSCA_dom_sf"/>
</dbReference>
<dbReference type="CDD" id="cd02037">
    <property type="entry name" value="Mrp_NBP35"/>
    <property type="match status" value="1"/>
</dbReference>
<organism evidence="8 9">
    <name type="scientific">Actinomadura madurae</name>
    <dbReference type="NCBI Taxonomy" id="1993"/>
    <lineage>
        <taxon>Bacteria</taxon>
        <taxon>Bacillati</taxon>
        <taxon>Actinomycetota</taxon>
        <taxon>Actinomycetes</taxon>
        <taxon>Streptosporangiales</taxon>
        <taxon>Thermomonosporaceae</taxon>
        <taxon>Actinomadura</taxon>
    </lineage>
</organism>
<dbReference type="eggNOG" id="COG0489">
    <property type="taxonomic scope" value="Bacteria"/>
</dbReference>
<keyword evidence="5 6" id="KW-0411">Iron-sulfur</keyword>
<sequence>MSDLERAVRAALASVEDPELHRPLTDLGMVADVQAGRRGKVRVRVALTTSGCPLRERLRADVEAAVLAVPGVRDVAVEFSAMSARQRAELGERVRADSRKVRGALSGGRPAVYAVASGKGGVGKSTVTANLAVALAAAGSAVGILDADVWGPSIPLLFGARRPPVVLGGRMMPVEAHGVRLMSTGLFVEGTEPLVWRGPMLHKAIQQFLDDVHWGDPDVLLVDLPPGTGDVSLSLLELVPDARVIVVTTPQPAARQVAERAGRMAADLGIAVAGVVENMSGFTCDCGRHAPLFGSGGGDSLADALGVPLLGRVPLDERLRESGDAGVPVMAGHPGCASAAALRDVALSLPLEGPRRGLAGMPLPLSPV</sequence>
<dbReference type="SUPFAM" id="SSF52540">
    <property type="entry name" value="P-loop containing nucleoside triphosphate hydrolases"/>
    <property type="match status" value="1"/>
</dbReference>
<evidence type="ECO:0000256" key="2">
    <source>
        <dbReference type="ARBA" id="ARBA00022741"/>
    </source>
</evidence>